<organism evidence="1 2">
    <name type="scientific">Pectobacterium parmentieri</name>
    <dbReference type="NCBI Taxonomy" id="1905730"/>
    <lineage>
        <taxon>Bacteria</taxon>
        <taxon>Pseudomonadati</taxon>
        <taxon>Pseudomonadota</taxon>
        <taxon>Gammaproteobacteria</taxon>
        <taxon>Enterobacterales</taxon>
        <taxon>Pectobacteriaceae</taxon>
        <taxon>Pectobacterium</taxon>
    </lineage>
</organism>
<dbReference type="Pfam" id="PF15561">
    <property type="entry name" value="Imm15"/>
    <property type="match status" value="1"/>
</dbReference>
<name>A0A0H3HXP9_PECPM</name>
<dbReference type="AlphaFoldDB" id="A0A0H3HXP9"/>
<dbReference type="Proteomes" id="UP000008044">
    <property type="component" value="Chromosome"/>
</dbReference>
<dbReference type="KEGG" id="pec:W5S_0540"/>
<dbReference type="InterPro" id="IPR028264">
    <property type="entry name" value="Imm15"/>
</dbReference>
<gene>
    <name evidence="1" type="ordered locus">W5S_0540</name>
</gene>
<evidence type="ECO:0000313" key="2">
    <source>
        <dbReference type="Proteomes" id="UP000008044"/>
    </source>
</evidence>
<evidence type="ECO:0000313" key="1">
    <source>
        <dbReference type="EMBL" id="AFI88666.1"/>
    </source>
</evidence>
<sequence length="166" mass="19457">MIGYEKKLTKKCGNLIKKEGLDNPSIFFADYDTFEEIPLFSRWKNISFLSFLSFNEKNKVLIKKCLDLIAENRTIINNENIGDYFICLSLTNWDDYDEIGCLTPNIFISLRKKWLLSFLNLRETQTIEENITREYLFSIGVSDCSVFISDNFKENKRVYVVSNPIC</sequence>
<dbReference type="eggNOG" id="ENOG5032TZF">
    <property type="taxonomic scope" value="Bacteria"/>
</dbReference>
<proteinExistence type="predicted"/>
<reference evidence="1 2" key="1">
    <citation type="journal article" date="2012" name="J. Bacteriol.">
        <title>Genome sequence of Pectobacterium sp. strain SCC3193.</title>
        <authorList>
            <person name="Koskinen J.P."/>
            <person name="Laine P."/>
            <person name="Niemi O."/>
            <person name="Nykyri J."/>
            <person name="Harjunpaa H."/>
            <person name="Auvinen P."/>
            <person name="Paulin L."/>
            <person name="Pirhonen M."/>
            <person name="Palva T."/>
            <person name="Holm L."/>
        </authorList>
    </citation>
    <scope>NUCLEOTIDE SEQUENCE [LARGE SCALE GENOMIC DNA]</scope>
    <source>
        <strain evidence="1 2">SCC3193</strain>
    </source>
</reference>
<accession>A0A0H3HXP9</accession>
<dbReference type="EMBL" id="CP003415">
    <property type="protein sequence ID" value="AFI88666.1"/>
    <property type="molecule type" value="Genomic_DNA"/>
</dbReference>
<dbReference type="HOGENOM" id="CLU_1508547_0_0_6"/>
<protein>
    <submittedName>
        <fullName evidence="1">Uncharacterized protein</fullName>
    </submittedName>
</protein>
<dbReference type="RefSeq" id="WP_014698656.1">
    <property type="nucleotide sequence ID" value="NC_017845.1"/>
</dbReference>